<dbReference type="InterPro" id="IPR023293">
    <property type="entry name" value="dGTP_triP_hydro_central_sf"/>
</dbReference>
<evidence type="ECO:0000313" key="4">
    <source>
        <dbReference type="EMBL" id="TWU21121.1"/>
    </source>
</evidence>
<dbReference type="GO" id="GO:0008832">
    <property type="term" value="F:dGTPase activity"/>
    <property type="evidence" value="ECO:0007669"/>
    <property type="project" value="UniProtKB-EC"/>
</dbReference>
<evidence type="ECO:0000256" key="1">
    <source>
        <dbReference type="ARBA" id="ARBA00022801"/>
    </source>
</evidence>
<organism evidence="4 5">
    <name type="scientific">Novipirellula galeiformis</name>
    <dbReference type="NCBI Taxonomy" id="2528004"/>
    <lineage>
        <taxon>Bacteria</taxon>
        <taxon>Pseudomonadati</taxon>
        <taxon>Planctomycetota</taxon>
        <taxon>Planctomycetia</taxon>
        <taxon>Pirellulales</taxon>
        <taxon>Pirellulaceae</taxon>
        <taxon>Novipirellula</taxon>
    </lineage>
</organism>
<dbReference type="Pfam" id="PF01966">
    <property type="entry name" value="HD"/>
    <property type="match status" value="1"/>
</dbReference>
<dbReference type="NCBIfam" id="TIGR01353">
    <property type="entry name" value="dGTP_triPase"/>
    <property type="match status" value="1"/>
</dbReference>
<dbReference type="PANTHER" id="PTHR11373:SF32">
    <property type="entry name" value="DEOXYGUANOSINETRIPHOSPHATE TRIPHOSPHOHYDROLASE"/>
    <property type="match status" value="1"/>
</dbReference>
<dbReference type="Gene3D" id="1.10.3210.10">
    <property type="entry name" value="Hypothetical protein af1432"/>
    <property type="match status" value="1"/>
</dbReference>
<feature type="region of interest" description="Disordered" evidence="2">
    <location>
        <begin position="16"/>
        <end position="39"/>
    </location>
</feature>
<dbReference type="PANTHER" id="PTHR11373">
    <property type="entry name" value="DEOXYNUCLEOSIDE TRIPHOSPHATE TRIPHOSPHOHYDROLASE"/>
    <property type="match status" value="1"/>
</dbReference>
<dbReference type="EMBL" id="SJPT01000007">
    <property type="protein sequence ID" value="TWU21121.1"/>
    <property type="molecule type" value="Genomic_DNA"/>
</dbReference>
<sequence length="455" mass="51582">MSHSLSWRRLLSSNRVSRSGSSTTDKLSGGASGRKADERTPFEQDYDRIVFSQPFRRMAKKTQVHPMASNDHIHNRLTHSIEVASVGRGFAHRVGVLARQASDLRAEDVASLPWIMQSACLIHDIGNPPFGHAGEEVVRAWVHEHPEMFERQRFDSDASCESCHADWLGFEGNAQGFRISARPDNPKAGYLRLTHATLASAIKYPWLSTDPRAAAKRKHNVYSSETQIFETLVEDLALRDRSGVPCRHPLSFLTEAADDICYRILDLEDAVEMGIREFDKVQDLFLRISGNQENSSMPLSQLRGQAIKNLMDKCWQVFEDDFDTIMNGDRIEDLKSSLDSESEQHLQDISDAYDEIFGHRKKVATELGAYHVVGRILKALFKTVQSIDDAAHYKDVHFLSKRCAELVWGRKYAEENLSRDYAWWLSQVMDFVSGMTDDYATDLSREIGGLALSQR</sequence>
<dbReference type="Proteomes" id="UP000316304">
    <property type="component" value="Unassembled WGS sequence"/>
</dbReference>
<dbReference type="RefSeq" id="WP_146596230.1">
    <property type="nucleotide sequence ID" value="NZ_SJPT01000007.1"/>
</dbReference>
<dbReference type="OrthoDB" id="9803619at2"/>
<dbReference type="InterPro" id="IPR050135">
    <property type="entry name" value="dGTPase-like"/>
</dbReference>
<dbReference type="SMART" id="SM00471">
    <property type="entry name" value="HDc"/>
    <property type="match status" value="1"/>
</dbReference>
<name>A0A5C6CCD4_9BACT</name>
<keyword evidence="5" id="KW-1185">Reference proteome</keyword>
<dbReference type="AlphaFoldDB" id="A0A5C6CCD4"/>
<proteinExistence type="predicted"/>
<dbReference type="SUPFAM" id="SSF109604">
    <property type="entry name" value="HD-domain/PDEase-like"/>
    <property type="match status" value="1"/>
</dbReference>
<accession>A0A5C6CCD4</accession>
<dbReference type="InterPro" id="IPR027432">
    <property type="entry name" value="dGTP_triphosphohydrolase_C"/>
</dbReference>
<gene>
    <name evidence="4" type="primary">dgt_2</name>
    <name evidence="4" type="ORF">Pla52o_41550</name>
</gene>
<dbReference type="Gene3D" id="1.10.3410.10">
    <property type="entry name" value="putative deoxyguanosinetriphosphate triphosphohydrolase like domain"/>
    <property type="match status" value="1"/>
</dbReference>
<evidence type="ECO:0000256" key="2">
    <source>
        <dbReference type="SAM" id="MobiDB-lite"/>
    </source>
</evidence>
<feature type="domain" description="HD/PDEase" evidence="3">
    <location>
        <begin position="72"/>
        <end position="272"/>
    </location>
</feature>
<dbReference type="Gene3D" id="1.10.3550.10">
    <property type="entry name" value="eoxyguanosinetriphosphate triphosphohydrolase domain-like"/>
    <property type="match status" value="1"/>
</dbReference>
<dbReference type="CDD" id="cd00077">
    <property type="entry name" value="HDc"/>
    <property type="match status" value="1"/>
</dbReference>
<comment type="caution">
    <text evidence="4">The sequence shown here is derived from an EMBL/GenBank/DDBJ whole genome shotgun (WGS) entry which is preliminary data.</text>
</comment>
<reference evidence="4 5" key="1">
    <citation type="submission" date="2019-02" db="EMBL/GenBank/DDBJ databases">
        <title>Deep-cultivation of Planctomycetes and their phenomic and genomic characterization uncovers novel biology.</title>
        <authorList>
            <person name="Wiegand S."/>
            <person name="Jogler M."/>
            <person name="Boedeker C."/>
            <person name="Pinto D."/>
            <person name="Vollmers J."/>
            <person name="Rivas-Marin E."/>
            <person name="Kohn T."/>
            <person name="Peeters S.H."/>
            <person name="Heuer A."/>
            <person name="Rast P."/>
            <person name="Oberbeckmann S."/>
            <person name="Bunk B."/>
            <person name="Jeske O."/>
            <person name="Meyerdierks A."/>
            <person name="Storesund J.E."/>
            <person name="Kallscheuer N."/>
            <person name="Luecker S."/>
            <person name="Lage O.M."/>
            <person name="Pohl T."/>
            <person name="Merkel B.J."/>
            <person name="Hornburger P."/>
            <person name="Mueller R.-W."/>
            <person name="Bruemmer F."/>
            <person name="Labrenz M."/>
            <person name="Spormann A.M."/>
            <person name="Op Den Camp H."/>
            <person name="Overmann J."/>
            <person name="Amann R."/>
            <person name="Jetten M.S.M."/>
            <person name="Mascher T."/>
            <person name="Medema M.H."/>
            <person name="Devos D.P."/>
            <person name="Kaster A.-K."/>
            <person name="Ovreas L."/>
            <person name="Rohde M."/>
            <person name="Galperin M.Y."/>
            <person name="Jogler C."/>
        </authorList>
    </citation>
    <scope>NUCLEOTIDE SEQUENCE [LARGE SCALE GENOMIC DNA]</scope>
    <source>
        <strain evidence="4 5">Pla52o</strain>
    </source>
</reference>
<keyword evidence="1 4" id="KW-0378">Hydrolase</keyword>
<evidence type="ECO:0000313" key="5">
    <source>
        <dbReference type="Proteomes" id="UP000316304"/>
    </source>
</evidence>
<dbReference type="EC" id="3.1.5.1" evidence="4"/>
<evidence type="ECO:0000259" key="3">
    <source>
        <dbReference type="SMART" id="SM00471"/>
    </source>
</evidence>
<protein>
    <submittedName>
        <fullName evidence="4">Deoxyguanosinetriphosphate triphosphohydrolase</fullName>
        <ecNumber evidence="4">3.1.5.1</ecNumber>
    </submittedName>
</protein>
<dbReference type="InterPro" id="IPR006261">
    <property type="entry name" value="dGTPase"/>
</dbReference>
<dbReference type="InterPro" id="IPR003607">
    <property type="entry name" value="HD/PDEase_dom"/>
</dbReference>
<dbReference type="GO" id="GO:0006203">
    <property type="term" value="P:dGTP catabolic process"/>
    <property type="evidence" value="ECO:0007669"/>
    <property type="project" value="TreeGrafter"/>
</dbReference>
<dbReference type="InterPro" id="IPR006674">
    <property type="entry name" value="HD_domain"/>
</dbReference>